<name>A0AAQ3MHP2_VIGMU</name>
<feature type="compositionally biased region" description="Acidic residues" evidence="1">
    <location>
        <begin position="430"/>
        <end position="439"/>
    </location>
</feature>
<dbReference type="AlphaFoldDB" id="A0AAQ3MHP2"/>
<gene>
    <name evidence="2" type="ORF">V8G54_036452</name>
</gene>
<organism evidence="2 3">
    <name type="scientific">Vigna mungo</name>
    <name type="common">Black gram</name>
    <name type="synonym">Phaseolus mungo</name>
    <dbReference type="NCBI Taxonomy" id="3915"/>
    <lineage>
        <taxon>Eukaryota</taxon>
        <taxon>Viridiplantae</taxon>
        <taxon>Streptophyta</taxon>
        <taxon>Embryophyta</taxon>
        <taxon>Tracheophyta</taxon>
        <taxon>Spermatophyta</taxon>
        <taxon>Magnoliopsida</taxon>
        <taxon>eudicotyledons</taxon>
        <taxon>Gunneridae</taxon>
        <taxon>Pentapetalae</taxon>
        <taxon>rosids</taxon>
        <taxon>fabids</taxon>
        <taxon>Fabales</taxon>
        <taxon>Fabaceae</taxon>
        <taxon>Papilionoideae</taxon>
        <taxon>50 kb inversion clade</taxon>
        <taxon>NPAAA clade</taxon>
        <taxon>indigoferoid/millettioid clade</taxon>
        <taxon>Phaseoleae</taxon>
        <taxon>Vigna</taxon>
    </lineage>
</organism>
<keyword evidence="3" id="KW-1185">Reference proteome</keyword>
<evidence type="ECO:0000313" key="3">
    <source>
        <dbReference type="Proteomes" id="UP001374535"/>
    </source>
</evidence>
<evidence type="ECO:0000256" key="1">
    <source>
        <dbReference type="SAM" id="MobiDB-lite"/>
    </source>
</evidence>
<feature type="region of interest" description="Disordered" evidence="1">
    <location>
        <begin position="424"/>
        <end position="449"/>
    </location>
</feature>
<dbReference type="Proteomes" id="UP001374535">
    <property type="component" value="Chromosome 11"/>
</dbReference>
<sequence length="449" mass="52438">MKKKREGRISDEDIRGKLLSLRKIKIVVSHTYLKLVRVFYSNIKMSDETFCSTVKGVDIKQVYPISESWSANKTDLTNTEEGEWAKWYVVKINCMSESLKRFLGLRIQTQNGFFIIFLKRKSKATNAMRNVDPFGWISDDETREVFLRWKRVKTVVSHRYLNLDLFRREDLVEVFYTNLRDINEVIHSRVKGVNIYITDNVWLQVAGLKAEGLHSHVRKFETNMWLKKAEVYRNWLRFPGRYTIEILYVHDGLNKEKKMTAHILAWLILPGRILQDRMTTKHVFLFYAIKNDIPSNWVQVIKDHMIEGEFNQARTLPYGVLISKILTLQGVDVTGERKVSSDISNAINKMTLTSIGLVKTMNGWCFKDKENMVASSGSSPALNEDRTSFIPRTNFESFVVEQFKKGAERDMMLEKKVDVLFQREINNNPEIEDSDEESTKEDWTTSESE</sequence>
<dbReference type="EMBL" id="CP144690">
    <property type="protein sequence ID" value="WVY90938.1"/>
    <property type="molecule type" value="Genomic_DNA"/>
</dbReference>
<proteinExistence type="predicted"/>
<reference evidence="2 3" key="1">
    <citation type="journal article" date="2023" name="Life. Sci Alliance">
        <title>Evolutionary insights into 3D genome organization and epigenetic landscape of Vigna mungo.</title>
        <authorList>
            <person name="Junaid A."/>
            <person name="Singh B."/>
            <person name="Bhatia S."/>
        </authorList>
    </citation>
    <scope>NUCLEOTIDE SEQUENCE [LARGE SCALE GENOMIC DNA]</scope>
    <source>
        <strain evidence="2">Urdbean</strain>
    </source>
</reference>
<protein>
    <submittedName>
        <fullName evidence="2">Uncharacterized protein</fullName>
    </submittedName>
</protein>
<accession>A0AAQ3MHP2</accession>
<evidence type="ECO:0000313" key="2">
    <source>
        <dbReference type="EMBL" id="WVY90938.1"/>
    </source>
</evidence>